<dbReference type="InParanoid" id="W4KNL8"/>
<dbReference type="Gene3D" id="1.25.40.450">
    <property type="entry name" value="Nucleoporin, helical domain, N-terminal subdomain"/>
    <property type="match status" value="1"/>
</dbReference>
<dbReference type="GO" id="GO:0017056">
    <property type="term" value="F:structural constituent of nuclear pore"/>
    <property type="evidence" value="ECO:0007669"/>
    <property type="project" value="InterPro"/>
</dbReference>
<accession>W4KNL8</accession>
<dbReference type="GO" id="GO:0006405">
    <property type="term" value="P:RNA export from nucleus"/>
    <property type="evidence" value="ECO:0007669"/>
    <property type="project" value="TreeGrafter"/>
</dbReference>
<organism evidence="8 9">
    <name type="scientific">Heterobasidion irregulare (strain TC 32-1)</name>
    <dbReference type="NCBI Taxonomy" id="747525"/>
    <lineage>
        <taxon>Eukaryota</taxon>
        <taxon>Fungi</taxon>
        <taxon>Dikarya</taxon>
        <taxon>Basidiomycota</taxon>
        <taxon>Agaricomycotina</taxon>
        <taxon>Agaricomycetes</taxon>
        <taxon>Russulales</taxon>
        <taxon>Bondarzewiaceae</taxon>
        <taxon>Heterobasidion</taxon>
        <taxon>Heterobasidion annosum species complex</taxon>
    </lineage>
</organism>
<dbReference type="Pfam" id="PF08801">
    <property type="entry name" value="Nucleoporin_N"/>
    <property type="match status" value="1"/>
</dbReference>
<evidence type="ECO:0000256" key="4">
    <source>
        <dbReference type="ARBA" id="ARBA00023242"/>
    </source>
</evidence>
<dbReference type="OrthoDB" id="338970at2759"/>
<evidence type="ECO:0000313" key="8">
    <source>
        <dbReference type="EMBL" id="ETW87407.1"/>
    </source>
</evidence>
<dbReference type="InterPro" id="IPR004870">
    <property type="entry name" value="Nucleoporin_Nup155"/>
</dbReference>
<protein>
    <recommendedName>
        <fullName evidence="10">Nucleoporin</fullName>
    </recommendedName>
</protein>
<dbReference type="Gene3D" id="1.20.120.1880">
    <property type="entry name" value="Nucleoporin, helical C-terminal domain"/>
    <property type="match status" value="1"/>
</dbReference>
<dbReference type="GO" id="GO:0000972">
    <property type="term" value="P:transcription-dependent tethering of RNA polymerase II gene DNA at nuclear periphery"/>
    <property type="evidence" value="ECO:0007669"/>
    <property type="project" value="TreeGrafter"/>
</dbReference>
<dbReference type="KEGG" id="hir:HETIRDRAFT_305527"/>
<dbReference type="GO" id="GO:0006606">
    <property type="term" value="P:protein import into nucleus"/>
    <property type="evidence" value="ECO:0007669"/>
    <property type="project" value="TreeGrafter"/>
</dbReference>
<proteinExistence type="inferred from homology"/>
<dbReference type="eggNOG" id="KOG1900">
    <property type="taxonomic scope" value="Eukaryota"/>
</dbReference>
<dbReference type="InterPro" id="IPR014908">
    <property type="entry name" value="Nucleoporin_Nup133/Nup155_N"/>
</dbReference>
<dbReference type="InterPro" id="IPR042537">
    <property type="entry name" value="Nucleoporin_Nup155_C_2"/>
</dbReference>
<evidence type="ECO:0000256" key="2">
    <source>
        <dbReference type="ARBA" id="ARBA00007373"/>
    </source>
</evidence>
<keyword evidence="4" id="KW-0539">Nucleus</keyword>
<feature type="domain" description="Nucleoporin Nup133/Nup155-like N-terminal" evidence="7">
    <location>
        <begin position="76"/>
        <end position="447"/>
    </location>
</feature>
<feature type="domain" description="Nucleoporin Nup133/Nup155-like C-terminal" evidence="6">
    <location>
        <begin position="660"/>
        <end position="1350"/>
    </location>
</feature>
<evidence type="ECO:0000256" key="3">
    <source>
        <dbReference type="ARBA" id="ARBA00022448"/>
    </source>
</evidence>
<sequence length="1368" mass="152727">MNANGNTASFRNLPMAPKLVPTDLPTLQSAGRVLADQFAKDAQTIPDLGDMLTIRQSSASYSVFADDPRVPFQKRKLITIPESLWEHYKATEVVSHMGIIPELERVWVSIDSKLFLWDYMEGQELSSYTDQPDVIVHVALVKAKPGVFIDDINYVLVICTPVTVLLIGLSITDVPGPSNRTRKQIDLYDTGMSIACGVEMTDVIGMNDGRVFMVGSQDGHLYELHYQEKEGWFGKRVQLIDHSISGVKNLFPLFSTPSSEDRIVSVLADAPRSIFYTLTANSIVSVYYPQHDKSIHLLQTIHNLYKLAQEKAPGSPALTPQSFRVISLHVIEQNESRLGIQLMAITMNGVRLYFAPSSTPYSYHSSSSTEPRGHRSLQLIHVRLPPPNLLHPDEQSNPFPQPANYAPRQNQHPPPASRPFIVSGLERSMYSAGVTVAAQAGDTDGMDFLLCMSPDLTRIGPFSSASVPQPQYVHNIYGSGSAPQRTPLTERAILLSIPGRTWAMAVVPRAQAAVGTTVLPPDTPTPVVTNELAYQFLEPPKQFMILTNVGLTILAKRRAMDWLKEVIEEFLTKNNMQNIIDFRDSFGRDQTCAMLLALACGNTFIDQSDPSPLSGVSTLSPEVAKVAKQAFYDCGERPVWTERLAYGTNVGDGTGTALFSGRREGFALYFARLVRPVWKSKLTKLGSLGLHETNISEELLFMVQKNLFALKDFLDKNPHLFHSGTADYTGARAAPASDQEAWKAEQNSVAQLQTLLARTIEGASFFLLLNDHRIGELIAQTDVETQKLITSLTFEELITGQNGVAASRALVNVVIDQQIGQQIAVRALYPNLLGVSFQVDTISDVLQARCGSFCSTDDVMLYKAKENTRKAVESRNPAERQNFLSESLRLFIKGARIIDFEKLREIIGDYQQLQYVKGAVELPLHCAEASDSDHLGQEYWLGTPQISSAPVATSTSASAVASADVDPRKEHWERRARCYDLVLDSLESFEGKTGKESEDAERIRAHAYELAFASPDEMFHSCLYEWLIDRGLADELLEMRPAYLEAYLQRDPPTVDKYQLLWQFYVKDGQPLRAAQVLNVFAESIDFPLTLSQRLEYLTLAVGNAKSHPVSVGGQHESAIAFLTELEEKLDVAQVQLEIYSMLLPRVQESEDEGFKQKVGLLERGLYNITELFQVYADPYDLGVAKLLIFHVSQHRDEKLLCGIWDRLIEEGMCVAPAEAADKLQSDIVPLGQRFHPSDCAFPFRHIALLLVRFQLVNAAAISPGWVPRILVQCGVPYAEAWDVLHQMYDSQIPPFTTQEAVHTLSAAICILMQDWLEAAKRSSSEYFPVNRIDSAVDVYLRELSKDDAWKGTREGYESIRRELRRNW</sequence>
<dbReference type="FunCoup" id="W4KNL8">
    <property type="interactions" value="870"/>
</dbReference>
<reference evidence="8 9" key="1">
    <citation type="journal article" date="2012" name="New Phytol.">
        <title>Insight into trade-off between wood decay and parasitism from the genome of a fungal forest pathogen.</title>
        <authorList>
            <person name="Olson A."/>
            <person name="Aerts A."/>
            <person name="Asiegbu F."/>
            <person name="Belbahri L."/>
            <person name="Bouzid O."/>
            <person name="Broberg A."/>
            <person name="Canback B."/>
            <person name="Coutinho P.M."/>
            <person name="Cullen D."/>
            <person name="Dalman K."/>
            <person name="Deflorio G."/>
            <person name="van Diepen L.T."/>
            <person name="Dunand C."/>
            <person name="Duplessis S."/>
            <person name="Durling M."/>
            <person name="Gonthier P."/>
            <person name="Grimwood J."/>
            <person name="Fossdal C.G."/>
            <person name="Hansson D."/>
            <person name="Henrissat B."/>
            <person name="Hietala A."/>
            <person name="Himmelstrand K."/>
            <person name="Hoffmeister D."/>
            <person name="Hogberg N."/>
            <person name="James T.Y."/>
            <person name="Karlsson M."/>
            <person name="Kohler A."/>
            <person name="Kues U."/>
            <person name="Lee Y.H."/>
            <person name="Lin Y.C."/>
            <person name="Lind M."/>
            <person name="Lindquist E."/>
            <person name="Lombard V."/>
            <person name="Lucas S."/>
            <person name="Lunden K."/>
            <person name="Morin E."/>
            <person name="Murat C."/>
            <person name="Park J."/>
            <person name="Raffaello T."/>
            <person name="Rouze P."/>
            <person name="Salamov A."/>
            <person name="Schmutz J."/>
            <person name="Solheim H."/>
            <person name="Stahlberg J."/>
            <person name="Velez H."/>
            <person name="de Vries R.P."/>
            <person name="Wiebenga A."/>
            <person name="Woodward S."/>
            <person name="Yakovlev I."/>
            <person name="Garbelotto M."/>
            <person name="Martin F."/>
            <person name="Grigoriev I.V."/>
            <person name="Stenlid J."/>
        </authorList>
    </citation>
    <scope>NUCLEOTIDE SEQUENCE [LARGE SCALE GENOMIC DNA]</scope>
    <source>
        <strain evidence="8 9">TC 32-1</strain>
    </source>
</reference>
<dbReference type="Gene3D" id="1.25.40.440">
    <property type="entry name" value="Nucleoporin, helical domain, central subdomain"/>
    <property type="match status" value="1"/>
</dbReference>
<feature type="region of interest" description="Disordered" evidence="5">
    <location>
        <begin position="385"/>
        <end position="416"/>
    </location>
</feature>
<dbReference type="EMBL" id="KI925454">
    <property type="protein sequence ID" value="ETW87407.1"/>
    <property type="molecule type" value="Genomic_DNA"/>
</dbReference>
<evidence type="ECO:0000259" key="6">
    <source>
        <dbReference type="Pfam" id="PF03177"/>
    </source>
</evidence>
<keyword evidence="9" id="KW-1185">Reference proteome</keyword>
<evidence type="ECO:0008006" key="10">
    <source>
        <dbReference type="Google" id="ProtNLM"/>
    </source>
</evidence>
<dbReference type="HOGENOM" id="CLU_000429_0_1_1"/>
<dbReference type="InterPro" id="IPR042533">
    <property type="entry name" value="Nucleoporin_Nup155_C_1"/>
</dbReference>
<dbReference type="GO" id="GO:0036228">
    <property type="term" value="P:protein localization to nuclear inner membrane"/>
    <property type="evidence" value="ECO:0007669"/>
    <property type="project" value="TreeGrafter"/>
</dbReference>
<dbReference type="GO" id="GO:0044611">
    <property type="term" value="C:nuclear pore inner ring"/>
    <property type="evidence" value="ECO:0007669"/>
    <property type="project" value="TreeGrafter"/>
</dbReference>
<dbReference type="Pfam" id="PF03177">
    <property type="entry name" value="Nucleoporin_C"/>
    <property type="match status" value="1"/>
</dbReference>
<keyword evidence="3" id="KW-0813">Transport</keyword>
<evidence type="ECO:0000256" key="5">
    <source>
        <dbReference type="SAM" id="MobiDB-lite"/>
    </source>
</evidence>
<dbReference type="PANTHER" id="PTHR10350:SF6">
    <property type="entry name" value="NUCLEAR PORE COMPLEX PROTEIN NUP155"/>
    <property type="match status" value="1"/>
</dbReference>
<name>W4KNL8_HETIT</name>
<dbReference type="Gene3D" id="1.20.58.1780">
    <property type="match status" value="1"/>
</dbReference>
<evidence type="ECO:0000256" key="1">
    <source>
        <dbReference type="ARBA" id="ARBA00004123"/>
    </source>
</evidence>
<dbReference type="Proteomes" id="UP000030671">
    <property type="component" value="Unassembled WGS sequence"/>
</dbReference>
<dbReference type="STRING" id="747525.W4KNL8"/>
<evidence type="ECO:0000259" key="7">
    <source>
        <dbReference type="Pfam" id="PF08801"/>
    </source>
</evidence>
<comment type="similarity">
    <text evidence="2">Belongs to the non-repetitive/WGA-negative nucleoporin family.</text>
</comment>
<dbReference type="PANTHER" id="PTHR10350">
    <property type="entry name" value="NUCLEAR PORE COMPLEX PROTEIN NUP155"/>
    <property type="match status" value="1"/>
</dbReference>
<dbReference type="RefSeq" id="XP_009541312.1">
    <property type="nucleotide sequence ID" value="XM_009543017.1"/>
</dbReference>
<dbReference type="InterPro" id="IPR042538">
    <property type="entry name" value="Nucleoporin_Nup155_C_3"/>
</dbReference>
<comment type="subcellular location">
    <subcellularLocation>
        <location evidence="1">Nucleus</location>
    </subcellularLocation>
</comment>
<evidence type="ECO:0000313" key="9">
    <source>
        <dbReference type="Proteomes" id="UP000030671"/>
    </source>
</evidence>
<gene>
    <name evidence="8" type="ORF">HETIRDRAFT_305527</name>
</gene>
<dbReference type="GeneID" id="20669332"/>
<dbReference type="InterPro" id="IPR007187">
    <property type="entry name" value="Nucleoporin_Nup133/Nup155_C"/>
</dbReference>